<dbReference type="HOGENOM" id="CLU_116577_2_0_2"/>
<reference evidence="3 5" key="3">
    <citation type="submission" date="2018-04" db="EMBL/GenBank/DDBJ databases">
        <title>Transcriptomics of ammonia oxidizing archaea.</title>
        <authorList>
            <person name="Carini P."/>
        </authorList>
    </citation>
    <scope>NUCLEOTIDE SEQUENCE [LARGE SCALE GENOMIC DNA]</scope>
    <source>
        <strain evidence="3 5">U25</strain>
    </source>
</reference>
<dbReference type="SUPFAM" id="SSF88802">
    <property type="entry name" value="Pre-PUA domain"/>
    <property type="match status" value="1"/>
</dbReference>
<dbReference type="KEGG" id="nbv:T478_1321"/>
<accession>A0A0A7UZS0</accession>
<organism evidence="2 4">
    <name type="scientific">Candidatus Nitrosopelagicus brevis</name>
    <dbReference type="NCBI Taxonomy" id="1410606"/>
    <lineage>
        <taxon>Archaea</taxon>
        <taxon>Nitrososphaerota</taxon>
    </lineage>
</organism>
<dbReference type="STRING" id="1410606.T478_1321"/>
<evidence type="ECO:0000313" key="4">
    <source>
        <dbReference type="Proteomes" id="UP000030944"/>
    </source>
</evidence>
<dbReference type="SUPFAM" id="SSF88697">
    <property type="entry name" value="PUA domain-like"/>
    <property type="match status" value="1"/>
</dbReference>
<dbReference type="Pfam" id="PF14810">
    <property type="entry name" value="TGT_C2"/>
    <property type="match status" value="1"/>
</dbReference>
<reference evidence="3" key="2">
    <citation type="submission" date="2016-05" db="EMBL/GenBank/DDBJ databases">
        <authorList>
            <person name="Lavstsen T."/>
            <person name="Jespersen J.S."/>
        </authorList>
    </citation>
    <scope>NUCLEOTIDE SEQUENCE [LARGE SCALE GENOMIC DNA]</scope>
    <source>
        <strain evidence="3">U25</strain>
    </source>
</reference>
<dbReference type="EMBL" id="LXWN01000002">
    <property type="protein sequence ID" value="PTL87141.1"/>
    <property type="molecule type" value="Genomic_DNA"/>
</dbReference>
<dbReference type="RefSeq" id="WP_048106224.1">
    <property type="nucleotide sequence ID" value="NZ_CP007026.1"/>
</dbReference>
<keyword evidence="5" id="KW-1185">Reference proteome</keyword>
<dbReference type="GO" id="GO:0016740">
    <property type="term" value="F:transferase activity"/>
    <property type="evidence" value="ECO:0007669"/>
    <property type="project" value="UniProtKB-KW"/>
</dbReference>
<dbReference type="PROSITE" id="PS50890">
    <property type="entry name" value="PUA"/>
    <property type="match status" value="1"/>
</dbReference>
<evidence type="ECO:0000313" key="5">
    <source>
        <dbReference type="Proteomes" id="UP000241022"/>
    </source>
</evidence>
<evidence type="ECO:0000313" key="2">
    <source>
        <dbReference type="EMBL" id="AJA92277.1"/>
    </source>
</evidence>
<dbReference type="InterPro" id="IPR015947">
    <property type="entry name" value="PUA-like_sf"/>
</dbReference>
<proteinExistence type="predicted"/>
<dbReference type="InterPro" id="IPR029402">
    <property type="entry name" value="TGT_C2"/>
</dbReference>
<keyword evidence="3" id="KW-0808">Transferase</keyword>
<dbReference type="InterPro" id="IPR002478">
    <property type="entry name" value="PUA"/>
</dbReference>
<dbReference type="OrthoDB" id="7576at2157"/>
<dbReference type="Gene3D" id="2.30.130.10">
    <property type="entry name" value="PUA domain"/>
    <property type="match status" value="1"/>
</dbReference>
<dbReference type="GeneID" id="24817200"/>
<name>A0A0A7UZS0_9ARCH</name>
<dbReference type="Pfam" id="PF01472">
    <property type="entry name" value="PUA"/>
    <property type="match status" value="1"/>
</dbReference>
<dbReference type="Proteomes" id="UP000030944">
    <property type="component" value="Chromosome"/>
</dbReference>
<dbReference type="GO" id="GO:0003723">
    <property type="term" value="F:RNA binding"/>
    <property type="evidence" value="ECO:0007669"/>
    <property type="project" value="InterPro"/>
</dbReference>
<dbReference type="AlphaFoldDB" id="A0A0A7UZS0"/>
<dbReference type="InterPro" id="IPR036974">
    <property type="entry name" value="PUA_sf"/>
</dbReference>
<evidence type="ECO:0000259" key="1">
    <source>
        <dbReference type="SMART" id="SM00359"/>
    </source>
</evidence>
<dbReference type="EMBL" id="CP007026">
    <property type="protein sequence ID" value="AJA92277.1"/>
    <property type="molecule type" value="Genomic_DNA"/>
</dbReference>
<feature type="domain" description="PUA" evidence="1">
    <location>
        <begin position="77"/>
        <end position="150"/>
    </location>
</feature>
<dbReference type="SMART" id="SM00359">
    <property type="entry name" value="PUA"/>
    <property type="match status" value="1"/>
</dbReference>
<dbReference type="CDD" id="cd21149">
    <property type="entry name" value="PUA_archaeosine_TGT"/>
    <property type="match status" value="1"/>
</dbReference>
<evidence type="ECO:0000313" key="3">
    <source>
        <dbReference type="EMBL" id="PTL87141.1"/>
    </source>
</evidence>
<reference evidence="2 4" key="1">
    <citation type="journal article" date="2015" name="Proc. Natl. Acad. Sci. U.S.A.">
        <title>Genomic and proteomic characterization of "Candidatus Nitrosopelagicus brevis": An ammonia-oxidizing archaeon from the open ocean.</title>
        <authorList>
            <person name="Santoro A.E."/>
            <person name="Dupont C.L."/>
            <person name="Richter R.A."/>
            <person name="Craig M.T."/>
            <person name="Carini P."/>
            <person name="McIlvin M.R."/>
            <person name="Yang Y."/>
            <person name="Orsi W.D."/>
            <person name="Moran D.M."/>
            <person name="Saito M.A."/>
        </authorList>
    </citation>
    <scope>NUCLEOTIDE SEQUENCE [LARGE SCALE GENOMIC DNA]</scope>
    <source>
        <strain evidence="2">CN25</strain>
        <strain evidence="4">V2</strain>
    </source>
</reference>
<sequence>MDPFEKISHSVDTLFGTGVSKNIPKDIDFKMSKKTGRIRAVYHNGLLLFTPRTDGGIAMSIYCAELFSKNKKFINDYCIEVDADSKPFVEQGKSVFCQHVKRCGSKIEIGSDVPIFFKKQIIAVGKSILSSNMIKTQSRGMAIRVRDSLKSQTDGDQS</sequence>
<protein>
    <submittedName>
        <fullName evidence="2">PUA domain protein</fullName>
    </submittedName>
    <submittedName>
        <fullName evidence="3">Queuine tRNA-ribosyltransferase</fullName>
    </submittedName>
</protein>
<dbReference type="Proteomes" id="UP000241022">
    <property type="component" value="Unassembled WGS sequence"/>
</dbReference>
<dbReference type="Gene3D" id="3.10.450.90">
    <property type="entry name" value="ArcTGT, C2 domain"/>
    <property type="match status" value="1"/>
</dbReference>
<dbReference type="InterPro" id="IPR038250">
    <property type="entry name" value="TGT_C2_sf"/>
</dbReference>
<gene>
    <name evidence="3" type="ORF">A7X95_04265</name>
    <name evidence="2" type="ORF">T478_1321</name>
</gene>